<gene>
    <name evidence="3" type="ORF">RJ641_008922</name>
</gene>
<sequence length="213" mass="24674">MDRQVTSALLPPLFPWERWQNCKNGVEPFVGGARRQFCSSSFDLDKEITRLRVEKAQREAKEVEAMSVSLHKKDRLLEMLQVDLEHSYEVTDTAIAKGKKLRDLLNCSAEDQLATKELARKLGEALEAFEAKYLPYTYQDTKLEKFLKLEQGKRSVYEYEQEFGELARHVGRGILDSVRQRLVFVMVMDRLVSLGRIVQLVKMTVKGLDLDRF</sequence>
<dbReference type="EMBL" id="JBAMMX010000016">
    <property type="protein sequence ID" value="KAK6924596.1"/>
    <property type="molecule type" value="Genomic_DNA"/>
</dbReference>
<comment type="caution">
    <text evidence="3">The sequence shown here is derived from an EMBL/GenBank/DDBJ whole genome shotgun (WGS) entry which is preliminary data.</text>
</comment>
<reference evidence="3 4" key="1">
    <citation type="submission" date="2023-12" db="EMBL/GenBank/DDBJ databases">
        <title>A high-quality genome assembly for Dillenia turbinata (Dilleniales).</title>
        <authorList>
            <person name="Chanderbali A."/>
        </authorList>
    </citation>
    <scope>NUCLEOTIDE SEQUENCE [LARGE SCALE GENOMIC DNA]</scope>
    <source>
        <strain evidence="3">LSX21</strain>
        <tissue evidence="3">Leaf</tissue>
    </source>
</reference>
<evidence type="ECO:0000313" key="4">
    <source>
        <dbReference type="Proteomes" id="UP001370490"/>
    </source>
</evidence>
<evidence type="ECO:0000259" key="2">
    <source>
        <dbReference type="Pfam" id="PF03732"/>
    </source>
</evidence>
<keyword evidence="4" id="KW-1185">Reference proteome</keyword>
<dbReference type="Proteomes" id="UP001370490">
    <property type="component" value="Unassembled WGS sequence"/>
</dbReference>
<dbReference type="Pfam" id="PF03732">
    <property type="entry name" value="Retrotrans_gag"/>
    <property type="match status" value="1"/>
</dbReference>
<name>A0AAN8V6U4_9MAGN</name>
<keyword evidence="1" id="KW-0175">Coiled coil</keyword>
<evidence type="ECO:0000256" key="1">
    <source>
        <dbReference type="SAM" id="Coils"/>
    </source>
</evidence>
<proteinExistence type="predicted"/>
<feature type="coiled-coil region" evidence="1">
    <location>
        <begin position="46"/>
        <end position="73"/>
    </location>
</feature>
<accession>A0AAN8V6U4</accession>
<dbReference type="AlphaFoldDB" id="A0AAN8V6U4"/>
<evidence type="ECO:0000313" key="3">
    <source>
        <dbReference type="EMBL" id="KAK6924596.1"/>
    </source>
</evidence>
<dbReference type="InterPro" id="IPR005162">
    <property type="entry name" value="Retrotrans_gag_dom"/>
</dbReference>
<protein>
    <submittedName>
        <fullName evidence="3">Retrotransposon gag domain</fullName>
    </submittedName>
</protein>
<feature type="domain" description="Retrotransposon gag" evidence="2">
    <location>
        <begin position="127"/>
        <end position="177"/>
    </location>
</feature>
<organism evidence="3 4">
    <name type="scientific">Dillenia turbinata</name>
    <dbReference type="NCBI Taxonomy" id="194707"/>
    <lineage>
        <taxon>Eukaryota</taxon>
        <taxon>Viridiplantae</taxon>
        <taxon>Streptophyta</taxon>
        <taxon>Embryophyta</taxon>
        <taxon>Tracheophyta</taxon>
        <taxon>Spermatophyta</taxon>
        <taxon>Magnoliopsida</taxon>
        <taxon>eudicotyledons</taxon>
        <taxon>Gunneridae</taxon>
        <taxon>Pentapetalae</taxon>
        <taxon>Dilleniales</taxon>
        <taxon>Dilleniaceae</taxon>
        <taxon>Dillenia</taxon>
    </lineage>
</organism>